<dbReference type="PANTHER" id="PTHR12143">
    <property type="entry name" value="PEPTIDE N-GLYCANASE PNGASE -RELATED"/>
    <property type="match status" value="1"/>
</dbReference>
<dbReference type="NCBIfam" id="TIGR01180">
    <property type="entry name" value="aman2_put"/>
    <property type="match status" value="1"/>
</dbReference>
<organism evidence="7 8">
    <name type="scientific">Bacteroides graminisolvens</name>
    <dbReference type="NCBI Taxonomy" id="477666"/>
    <lineage>
        <taxon>Bacteria</taxon>
        <taxon>Pseudomonadati</taxon>
        <taxon>Bacteroidota</taxon>
        <taxon>Bacteroidia</taxon>
        <taxon>Bacteroidales</taxon>
        <taxon>Bacteroidaceae</taxon>
        <taxon>Bacteroides</taxon>
    </lineage>
</organism>
<proteinExistence type="predicted"/>
<dbReference type="FunFam" id="3.30.2080.10:FF:000001">
    <property type="entry name" value="Alpha-1,2-mannosidase subfamily"/>
    <property type="match status" value="1"/>
</dbReference>
<dbReference type="InterPro" id="IPR050883">
    <property type="entry name" value="PNGase"/>
</dbReference>
<dbReference type="InterPro" id="IPR014718">
    <property type="entry name" value="GH-type_carb-bd"/>
</dbReference>
<dbReference type="InterPro" id="IPR012939">
    <property type="entry name" value="Glyco_hydro_92"/>
</dbReference>
<accession>A0A3D2SCS8</accession>
<dbReference type="GO" id="GO:0000224">
    <property type="term" value="F:peptide-N4-(N-acetyl-beta-glucosaminyl)asparagine amidase activity"/>
    <property type="evidence" value="ECO:0007669"/>
    <property type="project" value="TreeGrafter"/>
</dbReference>
<gene>
    <name evidence="7" type="ORF">DHW31_00955</name>
</gene>
<evidence type="ECO:0000256" key="1">
    <source>
        <dbReference type="ARBA" id="ARBA00001913"/>
    </source>
</evidence>
<evidence type="ECO:0000259" key="6">
    <source>
        <dbReference type="Pfam" id="PF17678"/>
    </source>
</evidence>
<dbReference type="GO" id="GO:0006516">
    <property type="term" value="P:glycoprotein catabolic process"/>
    <property type="evidence" value="ECO:0007669"/>
    <property type="project" value="TreeGrafter"/>
</dbReference>
<dbReference type="Gene3D" id="1.20.1610.10">
    <property type="entry name" value="alpha-1,2-mannosidases domains"/>
    <property type="match status" value="1"/>
</dbReference>
<dbReference type="Gene3D" id="2.70.98.10">
    <property type="match status" value="1"/>
</dbReference>
<evidence type="ECO:0000256" key="2">
    <source>
        <dbReference type="ARBA" id="ARBA00011245"/>
    </source>
</evidence>
<evidence type="ECO:0000313" key="7">
    <source>
        <dbReference type="EMBL" id="HCK23350.1"/>
    </source>
</evidence>
<comment type="caution">
    <text evidence="7">The sequence shown here is derived from an EMBL/GenBank/DDBJ whole genome shotgun (WGS) entry which is preliminary data.</text>
</comment>
<dbReference type="Gene3D" id="1.20.1050.60">
    <property type="entry name" value="alpha-1,2-mannosidase"/>
    <property type="match status" value="1"/>
</dbReference>
<feature type="domain" description="Glycosyl hydrolase family 92 N-terminal" evidence="6">
    <location>
        <begin position="29"/>
        <end position="266"/>
    </location>
</feature>
<name>A0A3D2SCS8_9BACE</name>
<dbReference type="InterPro" id="IPR041371">
    <property type="entry name" value="GH92_N"/>
</dbReference>
<dbReference type="GO" id="GO:0005975">
    <property type="term" value="P:carbohydrate metabolic process"/>
    <property type="evidence" value="ECO:0007669"/>
    <property type="project" value="InterPro"/>
</dbReference>
<feature type="domain" description="Glycosyl hydrolase family 92" evidence="5">
    <location>
        <begin position="272"/>
        <end position="744"/>
    </location>
</feature>
<dbReference type="SUPFAM" id="SSF48208">
    <property type="entry name" value="Six-hairpin glycosidases"/>
    <property type="match status" value="1"/>
</dbReference>
<protein>
    <submittedName>
        <fullName evidence="7">Alpha-mannosidase</fullName>
    </submittedName>
</protein>
<feature type="signal peptide" evidence="4">
    <location>
        <begin position="1"/>
        <end position="24"/>
    </location>
</feature>
<dbReference type="InterPro" id="IPR005887">
    <property type="entry name" value="GH92_a_mannosidase_put"/>
</dbReference>
<dbReference type="InterPro" id="IPR008928">
    <property type="entry name" value="6-hairpin_glycosidase_sf"/>
</dbReference>
<evidence type="ECO:0000259" key="5">
    <source>
        <dbReference type="Pfam" id="PF07971"/>
    </source>
</evidence>
<dbReference type="GO" id="GO:0005829">
    <property type="term" value="C:cytosol"/>
    <property type="evidence" value="ECO:0007669"/>
    <property type="project" value="TreeGrafter"/>
</dbReference>
<reference evidence="7 8" key="1">
    <citation type="journal article" date="2018" name="Nat. Biotechnol.">
        <title>A standardized bacterial taxonomy based on genome phylogeny substantially revises the tree of life.</title>
        <authorList>
            <person name="Parks D.H."/>
            <person name="Chuvochina M."/>
            <person name="Waite D.W."/>
            <person name="Rinke C."/>
            <person name="Skarshewski A."/>
            <person name="Chaumeil P.A."/>
            <person name="Hugenholtz P."/>
        </authorList>
    </citation>
    <scope>NUCLEOTIDE SEQUENCE [LARGE SCALE GENOMIC DNA]</scope>
    <source>
        <strain evidence="7">UBA9667</strain>
    </source>
</reference>
<dbReference type="GO" id="GO:0030246">
    <property type="term" value="F:carbohydrate binding"/>
    <property type="evidence" value="ECO:0007669"/>
    <property type="project" value="InterPro"/>
</dbReference>
<feature type="chain" id="PRO_5017716644" evidence="4">
    <location>
        <begin position="25"/>
        <end position="759"/>
    </location>
</feature>
<dbReference type="Pfam" id="PF17678">
    <property type="entry name" value="Glyco_hydro_92N"/>
    <property type="match status" value="1"/>
</dbReference>
<dbReference type="AlphaFoldDB" id="A0A3D2SCS8"/>
<dbReference type="Pfam" id="PF07971">
    <property type="entry name" value="Glyco_hydro_92"/>
    <property type="match status" value="1"/>
</dbReference>
<evidence type="ECO:0000313" key="8">
    <source>
        <dbReference type="Proteomes" id="UP000263098"/>
    </source>
</evidence>
<dbReference type="Proteomes" id="UP000263098">
    <property type="component" value="Unassembled WGS sequence"/>
</dbReference>
<comment type="cofactor">
    <cofactor evidence="1">
        <name>Ca(2+)</name>
        <dbReference type="ChEBI" id="CHEBI:29108"/>
    </cofactor>
</comment>
<dbReference type="PANTHER" id="PTHR12143:SF43">
    <property type="entry name" value="PUTATIVE-RELATED"/>
    <property type="match status" value="1"/>
</dbReference>
<dbReference type="EMBL" id="DPVG01000030">
    <property type="protein sequence ID" value="HCK23350.1"/>
    <property type="molecule type" value="Genomic_DNA"/>
</dbReference>
<evidence type="ECO:0000256" key="4">
    <source>
        <dbReference type="SAM" id="SignalP"/>
    </source>
</evidence>
<keyword evidence="3" id="KW-0106">Calcium</keyword>
<keyword evidence="4" id="KW-0732">Signal</keyword>
<dbReference type="Gene3D" id="3.30.2080.10">
    <property type="entry name" value="GH92 mannosidase domain"/>
    <property type="match status" value="1"/>
</dbReference>
<sequence length="759" mass="86102">MNKRTLIKISLSVWCLCIAFTAYAQYGKYVDPKIGSEGLGRVFIGPSAPFGMVKPGPDCTCKPNSGWLPMPEVVTGFAQVHVSGTGGGPKYGNILVQPYAGEPDMESHEAKRESEQIELGYYRTRFQENSIQTELTTSDRCSFYQFTYPKESKRSLRVDAGFFLGENAIPDAREAQQFVGSEIEIISDTEIRGYSRIRGGWNNGRAYTVYFYAVADKPFTKTLTWKDKQFSFSEKAQFDEGKKTGAAVSWGEENKESTIKFKIGISFLSSLKAQENVRREIPHWDFSQQLQKVRSQWERILERIELGKSATEAQKRMFYTALYHTCLMPVDRTGENPLWTDNAPYYDDFYAIWDTYRTSSPLITILSPEREIDIVNALINIYQRDGYMPDARSGNANGRTQGGSNAEVVIADALVKGLKGIDYELALKAMLKDATVPPGGNEEQEGRGGLVEYNRLGYVPFGIDRAGNRTVEYAYNDYNIATVAKILGKEDIYEEYIRKADNWKNLWRDDYEHDGVKGFIMPRSASGEWLDDVPFGHSKIQHPTFRYTPVTNESPWYTPWWGAFFYEGISWEYSLSIPHDVPALIEKSGGKEAFRVRLDTFFDKGYYNVNNEPSFLTPCLYHWIGRPDLSSARIKQIITQNYNDTPGGLPGNDDSGAMSSWLAFHMMGLYPNTGQAYYLMNAPLLSEYTIRLANGKTLHVIAKKLSEKNGIIQRVIFNGKELQRAWIHHDELLQGGELVIEMGNKLSDWGTEELPPLKM</sequence>
<evidence type="ECO:0000256" key="3">
    <source>
        <dbReference type="ARBA" id="ARBA00022837"/>
    </source>
</evidence>
<comment type="subunit">
    <text evidence="2">Monomer.</text>
</comment>